<dbReference type="InterPro" id="IPR021491">
    <property type="entry name" value="DUF3145"/>
</dbReference>
<accession>A0A6J6BM65</accession>
<proteinExistence type="predicted"/>
<dbReference type="AlphaFoldDB" id="A0A6J6BM65"/>
<protein>
    <submittedName>
        <fullName evidence="1">Unannotated protein</fullName>
    </submittedName>
</protein>
<evidence type="ECO:0000313" key="1">
    <source>
        <dbReference type="EMBL" id="CAB4539804.1"/>
    </source>
</evidence>
<gene>
    <name evidence="1" type="ORF">UFOPK1413_00672</name>
</gene>
<organism evidence="1">
    <name type="scientific">freshwater metagenome</name>
    <dbReference type="NCBI Taxonomy" id="449393"/>
    <lineage>
        <taxon>unclassified sequences</taxon>
        <taxon>metagenomes</taxon>
        <taxon>ecological metagenomes</taxon>
    </lineage>
</organism>
<name>A0A6J6BM65_9ZZZZ</name>
<dbReference type="Pfam" id="PF11343">
    <property type="entry name" value="DUF3145"/>
    <property type="match status" value="1"/>
</dbReference>
<sequence>MNDAHGVIHVHSCPVALAPHVAWTLGHILGSETPIVWGDQPREEGSVCTTVAWSGPSGSAARFASALRGWDRTRFEVWESTATNRDGVRYVHTPSLGIFFTLTDAAGNAMVGEDRVRYAIEIARGDATELEHELSLALGAAWDEELEPYRRSVERQLPLKRQARVSARSI</sequence>
<dbReference type="EMBL" id="CAEZSG010000095">
    <property type="protein sequence ID" value="CAB4539804.1"/>
    <property type="molecule type" value="Genomic_DNA"/>
</dbReference>
<reference evidence="1" key="1">
    <citation type="submission" date="2020-05" db="EMBL/GenBank/DDBJ databases">
        <authorList>
            <person name="Chiriac C."/>
            <person name="Salcher M."/>
            <person name="Ghai R."/>
            <person name="Kavagutti S V."/>
        </authorList>
    </citation>
    <scope>NUCLEOTIDE SEQUENCE</scope>
</reference>